<feature type="compositionally biased region" description="Polar residues" evidence="1">
    <location>
        <begin position="28"/>
        <end position="47"/>
    </location>
</feature>
<dbReference type="Proteomes" id="UP001420932">
    <property type="component" value="Unassembled WGS sequence"/>
</dbReference>
<dbReference type="EMBL" id="JBBNAF010000011">
    <property type="protein sequence ID" value="KAK9098909.1"/>
    <property type="molecule type" value="Genomic_DNA"/>
</dbReference>
<protein>
    <submittedName>
        <fullName evidence="2">Uncharacterized protein</fullName>
    </submittedName>
</protein>
<organism evidence="2 3">
    <name type="scientific">Stephania yunnanensis</name>
    <dbReference type="NCBI Taxonomy" id="152371"/>
    <lineage>
        <taxon>Eukaryota</taxon>
        <taxon>Viridiplantae</taxon>
        <taxon>Streptophyta</taxon>
        <taxon>Embryophyta</taxon>
        <taxon>Tracheophyta</taxon>
        <taxon>Spermatophyta</taxon>
        <taxon>Magnoliopsida</taxon>
        <taxon>Ranunculales</taxon>
        <taxon>Menispermaceae</taxon>
        <taxon>Menispermoideae</taxon>
        <taxon>Cissampelideae</taxon>
        <taxon>Stephania</taxon>
    </lineage>
</organism>
<proteinExistence type="predicted"/>
<keyword evidence="3" id="KW-1185">Reference proteome</keyword>
<accession>A0AAP0HVS5</accession>
<evidence type="ECO:0000256" key="1">
    <source>
        <dbReference type="SAM" id="MobiDB-lite"/>
    </source>
</evidence>
<dbReference type="AlphaFoldDB" id="A0AAP0HVS5"/>
<evidence type="ECO:0000313" key="2">
    <source>
        <dbReference type="EMBL" id="KAK9098909.1"/>
    </source>
</evidence>
<sequence length="98" mass="10742">MAHSKKLVTWEVSDTMPVKGTRGGSRGTIAQTTSYRKSKESAQSTTANIEETEIDDLLEASLTYASDVVSLERQVHKSQFNLVETSSSESTEKMGRNA</sequence>
<evidence type="ECO:0000313" key="3">
    <source>
        <dbReference type="Proteomes" id="UP001420932"/>
    </source>
</evidence>
<gene>
    <name evidence="2" type="ORF">Syun_025954</name>
</gene>
<feature type="region of interest" description="Disordered" evidence="1">
    <location>
        <begin position="16"/>
        <end position="47"/>
    </location>
</feature>
<name>A0AAP0HVS5_9MAGN</name>
<comment type="caution">
    <text evidence="2">The sequence shown here is derived from an EMBL/GenBank/DDBJ whole genome shotgun (WGS) entry which is preliminary data.</text>
</comment>
<reference evidence="2 3" key="1">
    <citation type="submission" date="2024-01" db="EMBL/GenBank/DDBJ databases">
        <title>Genome assemblies of Stephania.</title>
        <authorList>
            <person name="Yang L."/>
        </authorList>
    </citation>
    <scope>NUCLEOTIDE SEQUENCE [LARGE SCALE GENOMIC DNA]</scope>
    <source>
        <strain evidence="2">YNDBR</strain>
        <tissue evidence="2">Leaf</tissue>
    </source>
</reference>